<organism evidence="1 2">
    <name type="scientific">Rhodovarius crocodyli</name>
    <dbReference type="NCBI Taxonomy" id="1979269"/>
    <lineage>
        <taxon>Bacteria</taxon>
        <taxon>Pseudomonadati</taxon>
        <taxon>Pseudomonadota</taxon>
        <taxon>Alphaproteobacteria</taxon>
        <taxon>Acetobacterales</taxon>
        <taxon>Roseomonadaceae</taxon>
        <taxon>Rhodovarius</taxon>
    </lineage>
</organism>
<evidence type="ECO:0008006" key="3">
    <source>
        <dbReference type="Google" id="ProtNLM"/>
    </source>
</evidence>
<dbReference type="Proteomes" id="UP000282957">
    <property type="component" value="Unassembled WGS sequence"/>
</dbReference>
<dbReference type="RefSeq" id="WP_127788154.1">
    <property type="nucleotide sequence ID" value="NZ_SACL01000004.1"/>
</dbReference>
<name>A0A437MEY2_9PROT</name>
<accession>A0A437MEY2</accession>
<dbReference type="EMBL" id="SACL01000004">
    <property type="protein sequence ID" value="RVT96221.1"/>
    <property type="molecule type" value="Genomic_DNA"/>
</dbReference>
<protein>
    <recommendedName>
        <fullName evidence="3">Terminase</fullName>
    </recommendedName>
</protein>
<gene>
    <name evidence="1" type="ORF">EOD42_13985</name>
</gene>
<keyword evidence="2" id="KW-1185">Reference proteome</keyword>
<comment type="caution">
    <text evidence="1">The sequence shown here is derived from an EMBL/GenBank/DDBJ whole genome shotgun (WGS) entry which is preliminary data.</text>
</comment>
<dbReference type="AlphaFoldDB" id="A0A437MEY2"/>
<proteinExistence type="predicted"/>
<reference evidence="1 2" key="1">
    <citation type="submission" date="2019-01" db="EMBL/GenBank/DDBJ databases">
        <authorList>
            <person name="Chen W.-M."/>
        </authorList>
    </citation>
    <scope>NUCLEOTIDE SEQUENCE [LARGE SCALE GENOMIC DNA]</scope>
    <source>
        <strain evidence="1 2">CCP-6</strain>
    </source>
</reference>
<evidence type="ECO:0000313" key="2">
    <source>
        <dbReference type="Proteomes" id="UP000282957"/>
    </source>
</evidence>
<sequence>MKEKTMLPEPPAKGSLQLFVREAWPQVVVAPLEWGNVLESMSEQIEQALHEPGTPCLIACPTARCGKTMLMSVLLPAWIWTWAPAARLMTVGVSERAAHADARLTRELLRSVWYRRRWGEGIVPFATSNLAFTENRAGGYRRAVGVRSAISGLRVDVAIADCIYPFAYPGAERGEARDRVDTWWQQEALKRVVPGGHMLRVEESILATA</sequence>
<evidence type="ECO:0000313" key="1">
    <source>
        <dbReference type="EMBL" id="RVT96221.1"/>
    </source>
</evidence>